<evidence type="ECO:0000256" key="5">
    <source>
        <dbReference type="ARBA" id="ARBA00023015"/>
    </source>
</evidence>
<keyword evidence="3" id="KW-0812">Transmembrane</keyword>
<dbReference type="PANTHER" id="PTHR31744:SF216">
    <property type="entry name" value="NAC TRANSCRIPTION FACTOR"/>
    <property type="match status" value="1"/>
</dbReference>
<dbReference type="AlphaFoldDB" id="A0A6J1IFU1"/>
<keyword evidence="7" id="KW-0472">Membrane</keyword>
<keyword evidence="9" id="KW-0804">Transcription</keyword>
<dbReference type="GeneID" id="111472945"/>
<dbReference type="PANTHER" id="PTHR31744">
    <property type="entry name" value="PROTEIN CUP-SHAPED COTYLEDON 2-RELATED"/>
    <property type="match status" value="1"/>
</dbReference>
<dbReference type="RefSeq" id="XP_022974303.1">
    <property type="nucleotide sequence ID" value="XM_023118535.1"/>
</dbReference>
<dbReference type="Pfam" id="PF02365">
    <property type="entry name" value="NAM"/>
    <property type="match status" value="1"/>
</dbReference>
<dbReference type="KEGG" id="cmax:111472945"/>
<dbReference type="Proteomes" id="UP000504608">
    <property type="component" value="Unplaced"/>
</dbReference>
<reference evidence="13" key="1">
    <citation type="submission" date="2025-08" db="UniProtKB">
        <authorList>
            <consortium name="RefSeq"/>
        </authorList>
    </citation>
    <scope>IDENTIFICATION</scope>
    <source>
        <tissue evidence="13">Young leaves</tissue>
    </source>
</reference>
<evidence type="ECO:0000313" key="12">
    <source>
        <dbReference type="Proteomes" id="UP000504608"/>
    </source>
</evidence>
<dbReference type="InterPro" id="IPR003441">
    <property type="entry name" value="NAC-dom"/>
</dbReference>
<evidence type="ECO:0000256" key="1">
    <source>
        <dbReference type="ARBA" id="ARBA00004123"/>
    </source>
</evidence>
<evidence type="ECO:0000256" key="6">
    <source>
        <dbReference type="ARBA" id="ARBA00023125"/>
    </source>
</evidence>
<evidence type="ECO:0000256" key="4">
    <source>
        <dbReference type="ARBA" id="ARBA00022989"/>
    </source>
</evidence>
<dbReference type="PROSITE" id="PS51005">
    <property type="entry name" value="NAC"/>
    <property type="match status" value="1"/>
</dbReference>
<keyword evidence="12" id="KW-1185">Reference proteome</keyword>
<evidence type="ECO:0000256" key="3">
    <source>
        <dbReference type="ARBA" id="ARBA00022692"/>
    </source>
</evidence>
<evidence type="ECO:0000256" key="10">
    <source>
        <dbReference type="ARBA" id="ARBA00023242"/>
    </source>
</evidence>
<keyword evidence="6" id="KW-0238">DNA-binding</keyword>
<dbReference type="OrthoDB" id="737278at2759"/>
<dbReference type="InterPro" id="IPR036093">
    <property type="entry name" value="NAC_dom_sf"/>
</dbReference>
<sequence length="506" mass="57250">MADCIVLPSGDLLPVGFRFHPTDEELINHYLKNKMLGRESLVDYIRQVDICKYEPWDLPFLSNDHTSEQEWFFFAAQDLKYSNSRRSNRATKTGYWKSTGKDRKILAPRTKKLIGTKKTLVFYSGRVSNGIRTNWVIHEYHLHSDPQFAQLRPFVICLLKKKLDENDVLICDEAEQNGLMNLTFDNEVSVNQNKEIPGNGQSLFPPNLQVSGYDFSQLESLLFCDREPISMDFQANNSYGTPVDRPTDEEIDIEEIYLHEGTPNSSTSGFNWKELLEKVDLDQGGALKGDTGMYATLNLQGNSTSHSMFDEHSSRVPTQTTPIIKESRRSPLTSKIFKYGGEEDLSSVRPRGDELQTNGISYLSDDSDRETITLRFQSQPRSDKVVNHAKDSQNVQWKRKTQLQVVSSPDKAKAVSKWKKVDGAAATSNKDIVVDRETEVKSRVAHQSNSTGRGSVESRGKRCSSILTTKCIHHRSSSASAYVARVCIGLILFFVVARDMLLDGNW</sequence>
<evidence type="ECO:0000256" key="2">
    <source>
        <dbReference type="ARBA" id="ARBA00004167"/>
    </source>
</evidence>
<name>A0A6J1IFU1_CUCMA</name>
<organism evidence="12 13">
    <name type="scientific">Cucurbita maxima</name>
    <name type="common">Pumpkin</name>
    <name type="synonym">Winter squash</name>
    <dbReference type="NCBI Taxonomy" id="3661"/>
    <lineage>
        <taxon>Eukaryota</taxon>
        <taxon>Viridiplantae</taxon>
        <taxon>Streptophyta</taxon>
        <taxon>Embryophyta</taxon>
        <taxon>Tracheophyta</taxon>
        <taxon>Spermatophyta</taxon>
        <taxon>Magnoliopsida</taxon>
        <taxon>eudicotyledons</taxon>
        <taxon>Gunneridae</taxon>
        <taxon>Pentapetalae</taxon>
        <taxon>rosids</taxon>
        <taxon>fabids</taxon>
        <taxon>Cucurbitales</taxon>
        <taxon>Cucurbitaceae</taxon>
        <taxon>Cucurbiteae</taxon>
        <taxon>Cucurbita</taxon>
    </lineage>
</organism>
<dbReference type="Gene3D" id="2.170.150.80">
    <property type="entry name" value="NAC domain"/>
    <property type="match status" value="1"/>
</dbReference>
<dbReference type="SUPFAM" id="SSF101941">
    <property type="entry name" value="NAC domain"/>
    <property type="match status" value="1"/>
</dbReference>
<evidence type="ECO:0000313" key="13">
    <source>
        <dbReference type="RefSeq" id="XP_022974303.1"/>
    </source>
</evidence>
<accession>A0A6J1IFU1</accession>
<keyword evidence="10" id="KW-0539">Nucleus</keyword>
<evidence type="ECO:0000256" key="9">
    <source>
        <dbReference type="ARBA" id="ARBA00023163"/>
    </source>
</evidence>
<gene>
    <name evidence="13" type="primary">LOC111472945</name>
</gene>
<protein>
    <submittedName>
        <fullName evidence="13">Uncharacterized protein LOC111472945 isoform X1</fullName>
    </submittedName>
</protein>
<keyword evidence="8" id="KW-0010">Activator</keyword>
<evidence type="ECO:0000256" key="8">
    <source>
        <dbReference type="ARBA" id="ARBA00023159"/>
    </source>
</evidence>
<proteinExistence type="predicted"/>
<evidence type="ECO:0000259" key="11">
    <source>
        <dbReference type="PROSITE" id="PS51005"/>
    </source>
</evidence>
<dbReference type="GO" id="GO:0006355">
    <property type="term" value="P:regulation of DNA-templated transcription"/>
    <property type="evidence" value="ECO:0007669"/>
    <property type="project" value="InterPro"/>
</dbReference>
<comment type="subcellular location">
    <subcellularLocation>
        <location evidence="2">Membrane</location>
        <topology evidence="2">Single-pass membrane protein</topology>
    </subcellularLocation>
    <subcellularLocation>
        <location evidence="1">Nucleus</location>
    </subcellularLocation>
</comment>
<evidence type="ECO:0000256" key="7">
    <source>
        <dbReference type="ARBA" id="ARBA00023136"/>
    </source>
</evidence>
<keyword evidence="4" id="KW-1133">Transmembrane helix</keyword>
<feature type="domain" description="NAC" evidence="11">
    <location>
        <begin position="13"/>
        <end position="162"/>
    </location>
</feature>
<dbReference type="GO" id="GO:0016020">
    <property type="term" value="C:membrane"/>
    <property type="evidence" value="ECO:0007669"/>
    <property type="project" value="UniProtKB-SubCell"/>
</dbReference>
<dbReference type="GO" id="GO:0005634">
    <property type="term" value="C:nucleus"/>
    <property type="evidence" value="ECO:0007669"/>
    <property type="project" value="UniProtKB-SubCell"/>
</dbReference>
<dbReference type="GO" id="GO:0000976">
    <property type="term" value="F:transcription cis-regulatory region binding"/>
    <property type="evidence" value="ECO:0007669"/>
    <property type="project" value="UniProtKB-ARBA"/>
</dbReference>
<keyword evidence="5" id="KW-0805">Transcription regulation</keyword>